<dbReference type="Gene3D" id="3.40.50.2000">
    <property type="entry name" value="Glycogen Phosphorylase B"/>
    <property type="match status" value="2"/>
</dbReference>
<gene>
    <name evidence="2" type="ORF">DW054_16630</name>
</gene>
<organism evidence="2 3">
    <name type="scientific">Dorea formicigenerans</name>
    <dbReference type="NCBI Taxonomy" id="39486"/>
    <lineage>
        <taxon>Bacteria</taxon>
        <taxon>Bacillati</taxon>
        <taxon>Bacillota</taxon>
        <taxon>Clostridia</taxon>
        <taxon>Lachnospirales</taxon>
        <taxon>Lachnospiraceae</taxon>
        <taxon>Dorea</taxon>
    </lineage>
</organism>
<protein>
    <submittedName>
        <fullName evidence="2">Glycosyltransferase family 4 protein</fullName>
    </submittedName>
</protein>
<dbReference type="RefSeq" id="WP_117657985.1">
    <property type="nucleotide sequence ID" value="NZ_JAAIOF010000025.1"/>
</dbReference>
<comment type="caution">
    <text evidence="2">The sequence shown here is derived from an EMBL/GenBank/DDBJ whole genome shotgun (WGS) entry which is preliminary data.</text>
</comment>
<sequence length="359" mass="40634">MNKVLFYIDSMQKGGANRVMANLVDYFTNKDFDVILVNDIGPNDDYPEYEVNSLAKRIILNESGANAIISNLKRIKKLRKVILEEKPDCVLSFMGPPNVRMLLASVFLPCRKVVSVRNDPNREYGNNIIKKFLTNCLFLLANGCVFQTEDASKYFFNRIRSKSTIIVNPVNELFFNTPSSEIRKNIVTVGRLFPQKNHKLLIHAFSLISSQYPDDRLIIYGEGPLKSELKEYARKLGIEERVVFSGAISNVNEELSKAKVFVLSSDYEGLPNALMEAMACGTAVVSTDCPSGGPKYLLKESNAGILVSCNNADEMAEAISVMMNEEKNELYRERAKKKSIDFLPETVFDKWKKFLFEKK</sequence>
<dbReference type="SUPFAM" id="SSF53756">
    <property type="entry name" value="UDP-Glycosyltransferase/glycogen phosphorylase"/>
    <property type="match status" value="1"/>
</dbReference>
<evidence type="ECO:0000313" key="3">
    <source>
        <dbReference type="Proteomes" id="UP000284152"/>
    </source>
</evidence>
<dbReference type="AlphaFoldDB" id="A0A415H0P4"/>
<name>A0A415H0P4_9FIRM</name>
<dbReference type="Pfam" id="PF00534">
    <property type="entry name" value="Glycos_transf_1"/>
    <property type="match status" value="1"/>
</dbReference>
<dbReference type="GO" id="GO:0016757">
    <property type="term" value="F:glycosyltransferase activity"/>
    <property type="evidence" value="ECO:0007669"/>
    <property type="project" value="InterPro"/>
</dbReference>
<proteinExistence type="predicted"/>
<feature type="domain" description="Glycosyl transferase family 1" evidence="1">
    <location>
        <begin position="173"/>
        <end position="337"/>
    </location>
</feature>
<dbReference type="Proteomes" id="UP000284152">
    <property type="component" value="Unassembled WGS sequence"/>
</dbReference>
<dbReference type="PANTHER" id="PTHR12526">
    <property type="entry name" value="GLYCOSYLTRANSFERASE"/>
    <property type="match status" value="1"/>
</dbReference>
<keyword evidence="2" id="KW-0808">Transferase</keyword>
<accession>A0A415H0P4</accession>
<evidence type="ECO:0000313" key="2">
    <source>
        <dbReference type="EMBL" id="RHK58999.1"/>
    </source>
</evidence>
<evidence type="ECO:0000259" key="1">
    <source>
        <dbReference type="Pfam" id="PF00534"/>
    </source>
</evidence>
<reference evidence="2 3" key="1">
    <citation type="submission" date="2018-08" db="EMBL/GenBank/DDBJ databases">
        <title>A genome reference for cultivated species of the human gut microbiota.</title>
        <authorList>
            <person name="Zou Y."/>
            <person name="Xue W."/>
            <person name="Luo G."/>
        </authorList>
    </citation>
    <scope>NUCLEOTIDE SEQUENCE [LARGE SCALE GENOMIC DNA]</scope>
    <source>
        <strain evidence="2 3">AF42-21</strain>
    </source>
</reference>
<dbReference type="InterPro" id="IPR001296">
    <property type="entry name" value="Glyco_trans_1"/>
</dbReference>
<dbReference type="EMBL" id="QRNS01000076">
    <property type="protein sequence ID" value="RHK58999.1"/>
    <property type="molecule type" value="Genomic_DNA"/>
</dbReference>